<name>A0A267WKJ5_BIFPS</name>
<reference evidence="1 2" key="1">
    <citation type="journal article" date="2017" name="ISME J.">
        <title>Unveiling bifidobacterial biogeography across the mammalian branch of the tree of life.</title>
        <authorList>
            <person name="Milani C."/>
            <person name="Mangifesta M."/>
            <person name="Mancabelli L."/>
            <person name="Lugli G.A."/>
            <person name="James K."/>
            <person name="Duranti S."/>
            <person name="Turroni F."/>
            <person name="Ferrario C."/>
            <person name="Ossiprandi M.C."/>
            <person name="van Sinderen D."/>
            <person name="Ventura M."/>
        </authorList>
    </citation>
    <scope>NUCLEOTIDE SEQUENCE [LARGE SCALE GENOMIC DNA]</scope>
    <source>
        <strain evidence="1 2">1E</strain>
    </source>
</reference>
<sequence>MEKNLRVNIGRVTALELQKLNFGSKQLTFDFLQESTKSSSRLRSMWLIIYNRNKDRVSLEVSLPIVDSIKHTIVGWDERLIFGEITQDMRIAEAEINDESAGIGDVAVAISAK</sequence>
<protein>
    <submittedName>
        <fullName evidence="1">Uncharacterized protein</fullName>
    </submittedName>
</protein>
<dbReference type="AlphaFoldDB" id="A0A267WKJ5"/>
<dbReference type="Proteomes" id="UP000216789">
    <property type="component" value="Unassembled WGS sequence"/>
</dbReference>
<proteinExistence type="predicted"/>
<accession>A0A267WKJ5</accession>
<organism evidence="1 2">
    <name type="scientific">Bifidobacterium pseudocatenulatum</name>
    <dbReference type="NCBI Taxonomy" id="28026"/>
    <lineage>
        <taxon>Bacteria</taxon>
        <taxon>Bacillati</taxon>
        <taxon>Actinomycetota</taxon>
        <taxon>Actinomycetes</taxon>
        <taxon>Bifidobacteriales</taxon>
        <taxon>Bifidobacteriaceae</taxon>
        <taxon>Bifidobacterium</taxon>
    </lineage>
</organism>
<comment type="caution">
    <text evidence="1">The sequence shown here is derived from an EMBL/GenBank/DDBJ whole genome shotgun (WGS) entry which is preliminary data.</text>
</comment>
<dbReference type="EMBL" id="MNLB01000008">
    <property type="protein sequence ID" value="PAC73140.1"/>
    <property type="molecule type" value="Genomic_DNA"/>
</dbReference>
<gene>
    <name evidence="1" type="ORF">BPS1E_1359</name>
</gene>
<evidence type="ECO:0000313" key="1">
    <source>
        <dbReference type="EMBL" id="PAC73140.1"/>
    </source>
</evidence>
<evidence type="ECO:0000313" key="2">
    <source>
        <dbReference type="Proteomes" id="UP000216789"/>
    </source>
</evidence>